<dbReference type="InterPro" id="IPR005614">
    <property type="entry name" value="NrfD-like"/>
</dbReference>
<feature type="transmembrane region" description="Helical" evidence="8">
    <location>
        <begin position="89"/>
        <end position="107"/>
    </location>
</feature>
<accession>A0ABT0ZZH2</accession>
<feature type="transmembrane region" description="Helical" evidence="8">
    <location>
        <begin position="169"/>
        <end position="192"/>
    </location>
</feature>
<evidence type="ECO:0000313" key="9">
    <source>
        <dbReference type="EMBL" id="MCO1656154.1"/>
    </source>
</evidence>
<evidence type="ECO:0000256" key="7">
    <source>
        <dbReference type="SAM" id="MobiDB-lite"/>
    </source>
</evidence>
<dbReference type="PANTHER" id="PTHR34856">
    <property type="entry name" value="PROTEIN NRFD"/>
    <property type="match status" value="1"/>
</dbReference>
<feature type="transmembrane region" description="Helical" evidence="8">
    <location>
        <begin position="127"/>
        <end position="148"/>
    </location>
</feature>
<comment type="subcellular location">
    <subcellularLocation>
        <location evidence="1">Cell membrane</location>
        <topology evidence="1">Multi-pass membrane protein</topology>
    </subcellularLocation>
</comment>
<dbReference type="PANTHER" id="PTHR34856:SF2">
    <property type="entry name" value="PROTEIN NRFD"/>
    <property type="match status" value="1"/>
</dbReference>
<evidence type="ECO:0000256" key="8">
    <source>
        <dbReference type="SAM" id="Phobius"/>
    </source>
</evidence>
<evidence type="ECO:0000256" key="1">
    <source>
        <dbReference type="ARBA" id="ARBA00004651"/>
    </source>
</evidence>
<name>A0ABT0ZZH2_9PSEU</name>
<comment type="caution">
    <text evidence="9">The sequence shown here is derived from an EMBL/GenBank/DDBJ whole genome shotgun (WGS) entry which is preliminary data.</text>
</comment>
<dbReference type="Gene3D" id="1.20.1630.10">
    <property type="entry name" value="Formate dehydrogenase/DMSO reductase domain"/>
    <property type="match status" value="1"/>
</dbReference>
<keyword evidence="6 8" id="KW-0472">Membrane</keyword>
<feature type="transmembrane region" description="Helical" evidence="8">
    <location>
        <begin position="204"/>
        <end position="222"/>
    </location>
</feature>
<feature type="transmembrane region" description="Helical" evidence="8">
    <location>
        <begin position="55"/>
        <end position="77"/>
    </location>
</feature>
<keyword evidence="10" id="KW-1185">Reference proteome</keyword>
<keyword evidence="4 8" id="KW-0812">Transmembrane</keyword>
<evidence type="ECO:0000313" key="10">
    <source>
        <dbReference type="Proteomes" id="UP001165283"/>
    </source>
</evidence>
<comment type="similarity">
    <text evidence="2">Belongs to the NrfD family.</text>
</comment>
<dbReference type="InterPro" id="IPR052049">
    <property type="entry name" value="Electron_transfer_protein"/>
</dbReference>
<evidence type="ECO:0000256" key="3">
    <source>
        <dbReference type="ARBA" id="ARBA00022475"/>
    </source>
</evidence>
<evidence type="ECO:0000256" key="4">
    <source>
        <dbReference type="ARBA" id="ARBA00022692"/>
    </source>
</evidence>
<sequence>MGREAQLFQGSGLGKRRRRGGGGGGRGEQTVVPDAEFRSYYGRPVLKTPVWDWRIPAYLFAGGLAAGSSVVAAGADLTGRPQLRRAGRLGSLAGLLGSMYFLVSDLGRPERFHHMLRVFKPTSPMSVGTWILSAFGPGAGIAAVAELVPARWRRTWPARLLARSARPAGVSAAAIAPGLASYTAVLLSHTAVPGWNEVRDELPFVFTGSAAASGGGFGMLCAPVEEAGPARVFAAVGAAGELLAAKRMEQRMGLIGEVYRHGKAHRLRRASEVLTLAGLAGTVLVARRSRTGAAASGLALLAGSALQRFGVFEAGVESTRDPKYVVVPQRERLEQRRRDASAAG</sequence>
<evidence type="ECO:0000256" key="6">
    <source>
        <dbReference type="ARBA" id="ARBA00023136"/>
    </source>
</evidence>
<keyword evidence="5 8" id="KW-1133">Transmembrane helix</keyword>
<dbReference type="Proteomes" id="UP001165283">
    <property type="component" value="Unassembled WGS sequence"/>
</dbReference>
<dbReference type="Pfam" id="PF03916">
    <property type="entry name" value="NrfD"/>
    <property type="match status" value="1"/>
</dbReference>
<organism evidence="9 10">
    <name type="scientific">Pseudonocardia humida</name>
    <dbReference type="NCBI Taxonomy" id="2800819"/>
    <lineage>
        <taxon>Bacteria</taxon>
        <taxon>Bacillati</taxon>
        <taxon>Actinomycetota</taxon>
        <taxon>Actinomycetes</taxon>
        <taxon>Pseudonocardiales</taxon>
        <taxon>Pseudonocardiaceae</taxon>
        <taxon>Pseudonocardia</taxon>
    </lineage>
</organism>
<keyword evidence="3" id="KW-1003">Cell membrane</keyword>
<evidence type="ECO:0000256" key="5">
    <source>
        <dbReference type="ARBA" id="ARBA00022989"/>
    </source>
</evidence>
<proteinExistence type="inferred from homology"/>
<feature type="region of interest" description="Disordered" evidence="7">
    <location>
        <begin position="1"/>
        <end position="30"/>
    </location>
</feature>
<evidence type="ECO:0000256" key="2">
    <source>
        <dbReference type="ARBA" id="ARBA00008929"/>
    </source>
</evidence>
<reference evidence="9" key="1">
    <citation type="submission" date="2021-04" db="EMBL/GenBank/DDBJ databases">
        <title>Pseudonocardia sp. nov., isolated from sandy soil of mangrove forest.</title>
        <authorList>
            <person name="Zan Z."/>
            <person name="Huang R."/>
            <person name="Liu W."/>
        </authorList>
    </citation>
    <scope>NUCLEOTIDE SEQUENCE</scope>
    <source>
        <strain evidence="9">S2-4</strain>
    </source>
</reference>
<dbReference type="EMBL" id="JAGSOV010000032">
    <property type="protein sequence ID" value="MCO1656154.1"/>
    <property type="molecule type" value="Genomic_DNA"/>
</dbReference>
<gene>
    <name evidence="9" type="primary">nrfD</name>
    <name evidence="9" type="ORF">KDL28_13930</name>
</gene>
<protein>
    <submittedName>
        <fullName evidence="9">Polysulfide reductase NrfD</fullName>
    </submittedName>
</protein>